<sequence length="150" mass="17079">MSEYPDKLASWLGIWGVINLILAFPYGVLILIFAVAIYITKSPMIMNAFGWLWLILAIPQFFAGFMFPWLFILAIINAIFAIGVISETKKYEKGKVVAKSKSGYQKNLNLDNKSNMESLSNNYCSECNYKLNKKDKFCPDCGNKVYSNIY</sequence>
<evidence type="ECO:0008006" key="4">
    <source>
        <dbReference type="Google" id="ProtNLM"/>
    </source>
</evidence>
<name>A0A8T5UQ47_9EURY</name>
<reference evidence="3" key="1">
    <citation type="journal article" date="2022" name="Microbiol. Resour. Announc.">
        <title>Draft Genome Sequence of a Methanogenic Archaeon from West Spitsbergen Permafrost.</title>
        <authorList>
            <person name="Trubitsyn V."/>
            <person name="Rivkina E."/>
            <person name="Shcherbakova V."/>
        </authorList>
    </citation>
    <scope>NUCLEOTIDE SEQUENCE [LARGE SCALE GENOMIC DNA]</scope>
    <source>
        <strain evidence="3">VT</strain>
    </source>
</reference>
<organism evidence="2 3">
    <name type="scientific">Methanobacterium spitsbergense</name>
    <dbReference type="NCBI Taxonomy" id="2874285"/>
    <lineage>
        <taxon>Archaea</taxon>
        <taxon>Methanobacteriati</taxon>
        <taxon>Methanobacteriota</taxon>
        <taxon>Methanomada group</taxon>
        <taxon>Methanobacteria</taxon>
        <taxon>Methanobacteriales</taxon>
        <taxon>Methanobacteriaceae</taxon>
        <taxon>Methanobacterium</taxon>
    </lineage>
</organism>
<keyword evidence="1" id="KW-0472">Membrane</keyword>
<comment type="caution">
    <text evidence="2">The sequence shown here is derived from an EMBL/GenBank/DDBJ whole genome shotgun (WGS) entry which is preliminary data.</text>
</comment>
<evidence type="ECO:0000256" key="1">
    <source>
        <dbReference type="SAM" id="Phobius"/>
    </source>
</evidence>
<dbReference type="AlphaFoldDB" id="A0A8T5UQ47"/>
<evidence type="ECO:0000313" key="2">
    <source>
        <dbReference type="EMBL" id="MBZ2165908.1"/>
    </source>
</evidence>
<keyword evidence="3" id="KW-1185">Reference proteome</keyword>
<feature type="transmembrane region" description="Helical" evidence="1">
    <location>
        <begin position="12"/>
        <end position="38"/>
    </location>
</feature>
<keyword evidence="1" id="KW-1133">Transmembrane helix</keyword>
<keyword evidence="1" id="KW-0812">Transmembrane</keyword>
<protein>
    <recommendedName>
        <fullName evidence="4">Zinc-ribbon domain-containing protein</fullName>
    </recommendedName>
</protein>
<accession>A0A8T5UQ47</accession>
<feature type="transmembrane region" description="Helical" evidence="1">
    <location>
        <begin position="69"/>
        <end position="86"/>
    </location>
</feature>
<dbReference type="RefSeq" id="WP_223791502.1">
    <property type="nucleotide sequence ID" value="NZ_JAIOUQ010000008.1"/>
</dbReference>
<feature type="transmembrane region" description="Helical" evidence="1">
    <location>
        <begin position="45"/>
        <end position="63"/>
    </location>
</feature>
<dbReference type="Proteomes" id="UP000825933">
    <property type="component" value="Unassembled WGS sequence"/>
</dbReference>
<proteinExistence type="predicted"/>
<gene>
    <name evidence="2" type="ORF">K8N75_07635</name>
</gene>
<evidence type="ECO:0000313" key="3">
    <source>
        <dbReference type="Proteomes" id="UP000825933"/>
    </source>
</evidence>
<dbReference type="EMBL" id="JAIOUQ010000008">
    <property type="protein sequence ID" value="MBZ2165908.1"/>
    <property type="molecule type" value="Genomic_DNA"/>
</dbReference>